<dbReference type="SUPFAM" id="SSF53335">
    <property type="entry name" value="S-adenosyl-L-methionine-dependent methyltransferases"/>
    <property type="match status" value="1"/>
</dbReference>
<feature type="region of interest" description="Disordered" evidence="1">
    <location>
        <begin position="460"/>
        <end position="491"/>
    </location>
</feature>
<keyword evidence="3" id="KW-1185">Reference proteome</keyword>
<proteinExistence type="predicted"/>
<comment type="caution">
    <text evidence="2">The sequence shown here is derived from an EMBL/GenBank/DDBJ whole genome shotgun (WGS) entry which is preliminary data.</text>
</comment>
<dbReference type="InterPro" id="IPR029063">
    <property type="entry name" value="SAM-dependent_MTases_sf"/>
</dbReference>
<evidence type="ECO:0000313" key="3">
    <source>
        <dbReference type="Proteomes" id="UP001057455"/>
    </source>
</evidence>
<dbReference type="Gene3D" id="3.40.50.150">
    <property type="entry name" value="Vaccinia Virus protein VP39"/>
    <property type="match status" value="1"/>
</dbReference>
<feature type="compositionally biased region" description="Low complexity" evidence="1">
    <location>
        <begin position="464"/>
        <end position="481"/>
    </location>
</feature>
<protein>
    <recommendedName>
        <fullName evidence="4">DOT1 domain-containing protein</fullName>
    </recommendedName>
</protein>
<dbReference type="EMBL" id="BLIY01000003">
    <property type="protein sequence ID" value="GFE52833.1"/>
    <property type="molecule type" value="Genomic_DNA"/>
</dbReference>
<gene>
    <name evidence="2" type="ORF">BaOVIS_002370</name>
</gene>
<evidence type="ECO:0000256" key="1">
    <source>
        <dbReference type="SAM" id="MobiDB-lite"/>
    </source>
</evidence>
<dbReference type="AlphaFoldDB" id="A0A9W5T9V0"/>
<evidence type="ECO:0000313" key="2">
    <source>
        <dbReference type="EMBL" id="GFE52833.1"/>
    </source>
</evidence>
<evidence type="ECO:0008006" key="4">
    <source>
        <dbReference type="Google" id="ProtNLM"/>
    </source>
</evidence>
<feature type="compositionally biased region" description="Polar residues" evidence="1">
    <location>
        <begin position="482"/>
        <end position="491"/>
    </location>
</feature>
<sequence length="610" mass="68888">MFDMDPSLYTNSFCAKRVILHQHDVPSMEINLDGTPQRVANVAKRRQVLTRHRSAEYRAVESSTEANEMTPAPINKFLSSSLDALPQLMRHGKRVCDKNNYPLVPYHDIITEYRQLAQSQFRRIYYDLSRGIGVRDDGINYLFKSGTNDISTSTYGMYGEIRPSCLQKICAEMQRFGLDNRSVILDLGSGRGAPNLLFAHQAPVFASIGIELCPVSYTSSVHNIIQYLKVDIARMISEITGFSSDEDDKSNFLTEDNAAVEEPETPLRTPKRKLASMSKFDASKYGTSVEHNSCNSVATQYQNYSMYVDETSETPRGSQSKSSSDDGSLFYDTLKKFSEVPSSLGAGFCNEDISAFDNFDGASHIYSFDIAMEKALVNNIVRQFVNTKTAWLFASFNSDLIERFELRECFLAARIPCQMYKSGERRCCYVYVKRDWEKIKCVHDAHISRLYGLSTEDSNQRQNTAGLSRTTRSGRRSATASVPTSQKTTRASIGDADISTKTMLLSQFNEPVNVLELVKLAKMPLEVQLGWYLAKVSRPDVVLTRSKTINTIDQMRRGLCEHRSKLLEIIATSSEPKNTLKYVTSLQRHIQQKYMPVRSFPLPVKWGGIT</sequence>
<reference evidence="2" key="1">
    <citation type="submission" date="2019-12" db="EMBL/GenBank/DDBJ databases">
        <title>Genome sequence of Babesia ovis.</title>
        <authorList>
            <person name="Yamagishi J."/>
            <person name="Sevinc F."/>
            <person name="Xuan X."/>
        </authorList>
    </citation>
    <scope>NUCLEOTIDE SEQUENCE</scope>
    <source>
        <strain evidence="2">Selcuk</strain>
    </source>
</reference>
<name>A0A9W5T9V0_BABOV</name>
<dbReference type="Proteomes" id="UP001057455">
    <property type="component" value="Unassembled WGS sequence"/>
</dbReference>
<dbReference type="OrthoDB" id="443402at2759"/>
<organism evidence="2 3">
    <name type="scientific">Babesia ovis</name>
    <dbReference type="NCBI Taxonomy" id="5869"/>
    <lineage>
        <taxon>Eukaryota</taxon>
        <taxon>Sar</taxon>
        <taxon>Alveolata</taxon>
        <taxon>Apicomplexa</taxon>
        <taxon>Aconoidasida</taxon>
        <taxon>Piroplasmida</taxon>
        <taxon>Babesiidae</taxon>
        <taxon>Babesia</taxon>
    </lineage>
</organism>
<accession>A0A9W5T9V0</accession>